<evidence type="ECO:0000256" key="7">
    <source>
        <dbReference type="SAM" id="MobiDB-lite"/>
    </source>
</evidence>
<comment type="similarity">
    <text evidence="2 6">Belongs to the FPP/GGPP synthase family.</text>
</comment>
<dbReference type="Proteomes" id="UP000305238">
    <property type="component" value="Unassembled WGS sequence"/>
</dbReference>
<dbReference type="GO" id="GO:0008299">
    <property type="term" value="P:isoprenoid biosynthetic process"/>
    <property type="evidence" value="ECO:0007669"/>
    <property type="project" value="InterPro"/>
</dbReference>
<evidence type="ECO:0000256" key="4">
    <source>
        <dbReference type="ARBA" id="ARBA00022723"/>
    </source>
</evidence>
<accession>A0A5S4GQ45</accession>
<keyword evidence="9" id="KW-1185">Reference proteome</keyword>
<dbReference type="SUPFAM" id="SSF48576">
    <property type="entry name" value="Terpenoid synthases"/>
    <property type="match status" value="1"/>
</dbReference>
<dbReference type="OrthoDB" id="4497239at2"/>
<dbReference type="EMBL" id="VCKZ01000199">
    <property type="protein sequence ID" value="TMR34624.1"/>
    <property type="molecule type" value="Genomic_DNA"/>
</dbReference>
<keyword evidence="3 6" id="KW-0808">Transferase</keyword>
<feature type="compositionally biased region" description="Low complexity" evidence="7">
    <location>
        <begin position="114"/>
        <end position="129"/>
    </location>
</feature>
<gene>
    <name evidence="8" type="ORF">ETD96_24795</name>
</gene>
<evidence type="ECO:0000256" key="3">
    <source>
        <dbReference type="ARBA" id="ARBA00022679"/>
    </source>
</evidence>
<dbReference type="GO" id="GO:0004659">
    <property type="term" value="F:prenyltransferase activity"/>
    <property type="evidence" value="ECO:0007669"/>
    <property type="project" value="InterPro"/>
</dbReference>
<dbReference type="PANTHER" id="PTHR12001:SF69">
    <property type="entry name" value="ALL TRANS-POLYPRENYL-DIPHOSPHATE SYNTHASE PDSS1"/>
    <property type="match status" value="1"/>
</dbReference>
<dbReference type="PROSITE" id="PS00723">
    <property type="entry name" value="POLYPRENYL_SYNTHASE_1"/>
    <property type="match status" value="1"/>
</dbReference>
<name>A0A5S4GQ45_9ACTN</name>
<dbReference type="InterPro" id="IPR033749">
    <property type="entry name" value="Polyprenyl_synt_CS"/>
</dbReference>
<dbReference type="SFLD" id="SFLDS00005">
    <property type="entry name" value="Isoprenoid_Synthase_Type_I"/>
    <property type="match status" value="1"/>
</dbReference>
<keyword evidence="4" id="KW-0479">Metal-binding</keyword>
<dbReference type="AlphaFoldDB" id="A0A5S4GQ45"/>
<dbReference type="Pfam" id="PF00348">
    <property type="entry name" value="polyprenyl_synt"/>
    <property type="match status" value="1"/>
</dbReference>
<dbReference type="InterPro" id="IPR000092">
    <property type="entry name" value="Polyprenyl_synt"/>
</dbReference>
<dbReference type="PANTHER" id="PTHR12001">
    <property type="entry name" value="GERANYLGERANYL PYROPHOSPHATE SYNTHASE"/>
    <property type="match status" value="1"/>
</dbReference>
<evidence type="ECO:0000313" key="9">
    <source>
        <dbReference type="Proteomes" id="UP000305238"/>
    </source>
</evidence>
<feature type="region of interest" description="Disordered" evidence="7">
    <location>
        <begin position="75"/>
        <end position="161"/>
    </location>
</feature>
<keyword evidence="5" id="KW-0460">Magnesium</keyword>
<dbReference type="Gene3D" id="1.10.600.10">
    <property type="entry name" value="Farnesyl Diphosphate Synthase"/>
    <property type="match status" value="1"/>
</dbReference>
<protein>
    <submittedName>
        <fullName evidence="8">Polyprenyl synthetase family protein</fullName>
    </submittedName>
</protein>
<evidence type="ECO:0000256" key="6">
    <source>
        <dbReference type="RuleBase" id="RU004466"/>
    </source>
</evidence>
<feature type="compositionally biased region" description="Basic and acidic residues" evidence="7">
    <location>
        <begin position="131"/>
        <end position="147"/>
    </location>
</feature>
<evidence type="ECO:0000256" key="2">
    <source>
        <dbReference type="ARBA" id="ARBA00006706"/>
    </source>
</evidence>
<evidence type="ECO:0000256" key="5">
    <source>
        <dbReference type="ARBA" id="ARBA00022842"/>
    </source>
</evidence>
<comment type="cofactor">
    <cofactor evidence="1">
        <name>Mg(2+)</name>
        <dbReference type="ChEBI" id="CHEBI:18420"/>
    </cofactor>
</comment>
<dbReference type="GO" id="GO:0046872">
    <property type="term" value="F:metal ion binding"/>
    <property type="evidence" value="ECO:0007669"/>
    <property type="project" value="UniProtKB-KW"/>
</dbReference>
<dbReference type="InterPro" id="IPR008949">
    <property type="entry name" value="Isoprenoid_synthase_dom_sf"/>
</dbReference>
<evidence type="ECO:0000256" key="1">
    <source>
        <dbReference type="ARBA" id="ARBA00001946"/>
    </source>
</evidence>
<feature type="region of interest" description="Disordered" evidence="7">
    <location>
        <begin position="1"/>
        <end position="27"/>
    </location>
</feature>
<comment type="caution">
    <text evidence="8">The sequence shown here is derived from an EMBL/GenBank/DDBJ whole genome shotgun (WGS) entry which is preliminary data.</text>
</comment>
<reference evidence="8 9" key="1">
    <citation type="submission" date="2019-05" db="EMBL/GenBank/DDBJ databases">
        <title>Draft genome sequence of Actinomadura geliboluensis A8036.</title>
        <authorList>
            <person name="Saricaoglu S."/>
            <person name="Isik K."/>
        </authorList>
    </citation>
    <scope>NUCLEOTIDE SEQUENCE [LARGE SCALE GENOMIC DNA]</scope>
    <source>
        <strain evidence="8 9">A8036</strain>
    </source>
</reference>
<feature type="compositionally biased region" description="Basic residues" evidence="7">
    <location>
        <begin position="89"/>
        <end position="107"/>
    </location>
</feature>
<evidence type="ECO:0000313" key="8">
    <source>
        <dbReference type="EMBL" id="TMR34624.1"/>
    </source>
</evidence>
<sequence length="495" mass="52271">MQDTSGAERLLPAAAGRGQSDRRQGARRLLHADHDRKAAGRTHLCELRGAHRPVEGPAGAIVRSGVRKAVLRQISRLHGGRAQRPGFRGGRHPGAPRRRRGRHRRPRAERCPETARGAARRPAVPAVARTHARDDQAGGRGVHEQSRRLQPGLRGRRGDRRHRVERALQADAAGADLVTAVQSPAPGTEADYPARVLARVDELAAGLGPSLRGPVAALAANPGKSLRSGLLAACVGDAPVDPARMVRLGALVELVHLASLIHDDVVDRAALRRGQPTAHTLVGPERASLAGLAAFALAGTESAELGAGVDMLVSRTLRELAHGQLLDIERTFDTAYPLQDYLELTERKTGVLFQMTCLLGAAEAGRAESEVAALALFGREFGIAFQMLDDCLDLTPGELDKSVGTDHMLGLFGAPTLAALAADDSGALAALLLSPDFTADDLPAVRALVQSSGGLDQAMALAHEHLDRARAALDGVGEDARTAILAILTKVEARL</sequence>
<proteinExistence type="inferred from homology"/>
<organism evidence="8 9">
    <name type="scientific">Actinomadura geliboluensis</name>
    <dbReference type="NCBI Taxonomy" id="882440"/>
    <lineage>
        <taxon>Bacteria</taxon>
        <taxon>Bacillati</taxon>
        <taxon>Actinomycetota</taxon>
        <taxon>Actinomycetes</taxon>
        <taxon>Streptosporangiales</taxon>
        <taxon>Thermomonosporaceae</taxon>
        <taxon>Actinomadura</taxon>
    </lineage>
</organism>